<reference evidence="2" key="1">
    <citation type="submission" date="2022-08" db="EMBL/GenBank/DDBJ databases">
        <authorList>
            <person name="Kallberg Y."/>
            <person name="Tangrot J."/>
            <person name="Rosling A."/>
        </authorList>
    </citation>
    <scope>NUCLEOTIDE SEQUENCE</scope>
    <source>
        <strain evidence="2">Wild A</strain>
    </source>
</reference>
<dbReference type="Pfam" id="PF00566">
    <property type="entry name" value="RabGAP-TBC"/>
    <property type="match status" value="1"/>
</dbReference>
<sequence length="329" mass="39180">MQKNYETLAYQNRMIRSSSKENLYQDECENTIFNLNDINNSKLCETYYNGSNIDVNNEQLTSSQIYQNNNHHRINHIIRRDSSDIKMIYDYYQKYLLKDKVYDQFSSTVDRYGFVELEDNKPRDTKYVKKDAKRSVKWACWLSRNKYVIHSEKFGSSLFEFPWNSKFINRISKGIPDPWRNPVWYFLVTKGCSITESDDDLILTYKSLLKLPSSHERQIDLDIPRTLHKHIMFRTRYGSGQIALFNILRAFANYDKQVGYCQGMANIGTILLMYYPEEYAFIMLTKLFIRCNLHNLYIPGFPALMESFYVQEKLMNMYTPKISNHFCLL</sequence>
<evidence type="ECO:0000313" key="3">
    <source>
        <dbReference type="Proteomes" id="UP001153678"/>
    </source>
</evidence>
<feature type="domain" description="Rab-GAP TBC" evidence="1">
    <location>
        <begin position="174"/>
        <end position="329"/>
    </location>
</feature>
<dbReference type="PANTHER" id="PTHR47219:SF9">
    <property type="entry name" value="GTPASE ACTIVATING PROTEIN AND CENTROSOME-ASSOCIATED, ISOFORM B"/>
    <property type="match status" value="1"/>
</dbReference>
<dbReference type="AlphaFoldDB" id="A0A9W4WRD7"/>
<organism evidence="2 3">
    <name type="scientific">Funneliformis geosporum</name>
    <dbReference type="NCBI Taxonomy" id="1117311"/>
    <lineage>
        <taxon>Eukaryota</taxon>
        <taxon>Fungi</taxon>
        <taxon>Fungi incertae sedis</taxon>
        <taxon>Mucoromycota</taxon>
        <taxon>Glomeromycotina</taxon>
        <taxon>Glomeromycetes</taxon>
        <taxon>Glomerales</taxon>
        <taxon>Glomeraceae</taxon>
        <taxon>Funneliformis</taxon>
    </lineage>
</organism>
<dbReference type="OrthoDB" id="294251at2759"/>
<comment type="caution">
    <text evidence="2">The sequence shown here is derived from an EMBL/GenBank/DDBJ whole genome shotgun (WGS) entry which is preliminary data.</text>
</comment>
<dbReference type="GO" id="GO:0005096">
    <property type="term" value="F:GTPase activator activity"/>
    <property type="evidence" value="ECO:0007669"/>
    <property type="project" value="TreeGrafter"/>
</dbReference>
<evidence type="ECO:0000313" key="2">
    <source>
        <dbReference type="EMBL" id="CAI2173248.1"/>
    </source>
</evidence>
<accession>A0A9W4WRD7</accession>
<dbReference type="EMBL" id="CAMKVN010001039">
    <property type="protein sequence ID" value="CAI2173248.1"/>
    <property type="molecule type" value="Genomic_DNA"/>
</dbReference>
<evidence type="ECO:0000259" key="1">
    <source>
        <dbReference type="PROSITE" id="PS50086"/>
    </source>
</evidence>
<name>A0A9W4WRD7_9GLOM</name>
<dbReference type="InterPro" id="IPR050302">
    <property type="entry name" value="Rab_GAP_TBC_domain"/>
</dbReference>
<proteinExistence type="predicted"/>
<keyword evidence="3" id="KW-1185">Reference proteome</keyword>
<dbReference type="InterPro" id="IPR000195">
    <property type="entry name" value="Rab-GAP-TBC_dom"/>
</dbReference>
<dbReference type="InterPro" id="IPR035969">
    <property type="entry name" value="Rab-GAP_TBC_sf"/>
</dbReference>
<gene>
    <name evidence="2" type="ORF">FWILDA_LOCUS5990</name>
</gene>
<dbReference type="PANTHER" id="PTHR47219">
    <property type="entry name" value="RAB GTPASE-ACTIVATING PROTEIN 1-LIKE"/>
    <property type="match status" value="1"/>
</dbReference>
<dbReference type="Gene3D" id="1.10.8.270">
    <property type="entry name" value="putative rabgap domain of human tbc1 domain family member 14 like domains"/>
    <property type="match status" value="1"/>
</dbReference>
<dbReference type="Proteomes" id="UP001153678">
    <property type="component" value="Unassembled WGS sequence"/>
</dbReference>
<dbReference type="PROSITE" id="PS50086">
    <property type="entry name" value="TBC_RABGAP"/>
    <property type="match status" value="1"/>
</dbReference>
<dbReference type="SMART" id="SM00164">
    <property type="entry name" value="TBC"/>
    <property type="match status" value="1"/>
</dbReference>
<protein>
    <submittedName>
        <fullName evidence="2">4966_t:CDS:1</fullName>
    </submittedName>
</protein>
<dbReference type="GO" id="GO:0031267">
    <property type="term" value="F:small GTPase binding"/>
    <property type="evidence" value="ECO:0007669"/>
    <property type="project" value="TreeGrafter"/>
</dbReference>
<dbReference type="FunFam" id="1.10.8.270:FF:000016">
    <property type="entry name" value="TBC1 domain family member 2A"/>
    <property type="match status" value="1"/>
</dbReference>
<dbReference type="SUPFAM" id="SSF47923">
    <property type="entry name" value="Ypt/Rab-GAP domain of gyp1p"/>
    <property type="match status" value="1"/>
</dbReference>